<gene>
    <name evidence="1" type="ORF">A19Y_3587</name>
</gene>
<accession>A0A073CKC7</accession>
<evidence type="ECO:0000313" key="2">
    <source>
        <dbReference type="Proteomes" id="UP000027395"/>
    </source>
</evidence>
<dbReference type="HOGENOM" id="CLU_109368_1_0_3"/>
<dbReference type="Proteomes" id="UP000027395">
    <property type="component" value="Chromosome"/>
</dbReference>
<organism evidence="1 2">
    <name type="scientific">Planktothrix agardhii (strain NIVA-CYA 126/8)</name>
    <dbReference type="NCBI Taxonomy" id="388467"/>
    <lineage>
        <taxon>Bacteria</taxon>
        <taxon>Bacillati</taxon>
        <taxon>Cyanobacteriota</taxon>
        <taxon>Cyanophyceae</taxon>
        <taxon>Oscillatoriophycideae</taxon>
        <taxon>Oscillatoriales</taxon>
        <taxon>Microcoleaceae</taxon>
        <taxon>Planktothrix</taxon>
    </lineage>
</organism>
<dbReference type="PATRIC" id="fig|388467.6.peg.3532"/>
<reference evidence="1 2" key="1">
    <citation type="journal article" date="2014" name="Appl. Environ. Microbiol.">
        <title>Elucidation of insertion elements encoded on plasmids and in vitro construction of shuttle vectors from the toxic cyanobacterium Planktothrix.</title>
        <authorList>
            <person name="Christiansen G."/>
            <person name="Goesmann A."/>
            <person name="Kurmayer R."/>
        </authorList>
    </citation>
    <scope>NUCLEOTIDE SEQUENCE [LARGE SCALE GENOMIC DNA]</scope>
    <source>
        <strain evidence="1 2">NIVA-CYA 126/8</strain>
    </source>
</reference>
<sequence>MFYNLNIIVGKPLTQNPDYEAERSALIAELQARGIKHNPEKIVRIAKCADDQIVFLETGDESRGLQHILAKADQFARIGINVDQIVDVVMGAITKGSIISSQGRDTVNPRPVYQFIHKGEIKYIAVTIGNNGYIVGANPRTKLK</sequence>
<dbReference type="STRING" id="388467.A19Y_3587"/>
<keyword evidence="2" id="KW-1185">Reference proteome</keyword>
<dbReference type="eggNOG" id="ENOG5032S3J">
    <property type="taxonomic scope" value="Bacteria"/>
</dbReference>
<dbReference type="EMBL" id="CM002803">
    <property type="protein sequence ID" value="KEI68342.1"/>
    <property type="molecule type" value="Genomic_DNA"/>
</dbReference>
<name>A0A073CKC7_PLAA1</name>
<proteinExistence type="predicted"/>
<evidence type="ECO:0000313" key="1">
    <source>
        <dbReference type="EMBL" id="KEI68342.1"/>
    </source>
</evidence>
<protein>
    <submittedName>
        <fullName evidence="1">Uncharacterized protein</fullName>
    </submittedName>
</protein>
<dbReference type="AlphaFoldDB" id="A0A073CKC7"/>